<evidence type="ECO:0000256" key="6">
    <source>
        <dbReference type="RuleBase" id="RU361177"/>
    </source>
</evidence>
<evidence type="ECO:0000256" key="5">
    <source>
        <dbReference type="ARBA" id="ARBA00023002"/>
    </source>
</evidence>
<dbReference type="EnsemblPlants" id="KQK89982">
    <property type="protein sequence ID" value="KQK89982"/>
    <property type="gene ID" value="SETIT_035126mg"/>
</dbReference>
<evidence type="ECO:0000256" key="4">
    <source>
        <dbReference type="ARBA" id="ARBA00022857"/>
    </source>
</evidence>
<keyword evidence="4" id="KW-0521">NADP</keyword>
<protein>
    <recommendedName>
        <fullName evidence="6">Flavin-containing monooxygenase</fullName>
        <ecNumber evidence="6">1.-.-.-</ecNumber>
    </recommendedName>
</protein>
<evidence type="ECO:0000256" key="3">
    <source>
        <dbReference type="ARBA" id="ARBA00022827"/>
    </source>
</evidence>
<accession>K4A8C0</accession>
<dbReference type="SUPFAM" id="SSF51905">
    <property type="entry name" value="FAD/NAD(P)-binding domain"/>
    <property type="match status" value="2"/>
</dbReference>
<keyword evidence="3 6" id="KW-0274">FAD</keyword>
<dbReference type="GO" id="GO:0004497">
    <property type="term" value="F:monooxygenase activity"/>
    <property type="evidence" value="ECO:0000318"/>
    <property type="project" value="GO_Central"/>
</dbReference>
<dbReference type="GO" id="GO:0004499">
    <property type="term" value="F:N,N-dimethylaniline monooxygenase activity"/>
    <property type="evidence" value="ECO:0007669"/>
    <property type="project" value="InterPro"/>
</dbReference>
<dbReference type="ExpressionAtlas" id="K4A8C0">
    <property type="expression patterns" value="baseline"/>
</dbReference>
<dbReference type="InParanoid" id="K4A8C0"/>
<proteinExistence type="inferred from homology"/>
<dbReference type="InterPro" id="IPR050346">
    <property type="entry name" value="FMO-like"/>
</dbReference>
<comment type="similarity">
    <text evidence="1 6">Belongs to the FMO family.</text>
</comment>
<sequence>MVHKGAGNTSSTCSCFTTLGAENFLARVSHCRLHSPSVHQPPTDYPSHPDTPRLARRHSAPTHHGTSPRGAEASTGSWNRMRRAEVAVVGAGAAGLVAARELLREGHAVAFFEKSGRTGGTWAYDPRADADPLGRDPASPGAVHGSLYASLRTNLPRELMGFSGFPMAGRVFAGDPRAFPGHREVLAFLDAFAEESGVAARVRLRAEVLRVAPLGQGERWAVAWRGEDGEVAEEVFDAVVVCNGHCTAPLVPKIRGIDKWRGKQIHSHNYRVPEPFRDQSVVVVGFAASGIDIAAEISRVAKEVHIAARYSEDRLGKIELYQNVWMHAEIDGIQDDGRVHFAEGSAVAADTILYCTGYRYHFPFLDLDGLTVDDNRVGPLYRHVFPPKYAPNLSFVGLPFKTIIFQALELESKWVAAVLSGHTALPSEEGMMTAVREDYRRMEEAGRPKRHTHALWPEWVEYMNWLADQVGEPHLEARRRDVYDRVLKCIWSLDDRYRDRWEEEEESATVATLQRKGSICQASYRDSSR</sequence>
<reference evidence="9" key="1">
    <citation type="journal article" date="2012" name="Nat. Biotechnol.">
        <title>Reference genome sequence of the model plant Setaria.</title>
        <authorList>
            <person name="Bennetzen J.L."/>
            <person name="Schmutz J."/>
            <person name="Wang H."/>
            <person name="Percifield R."/>
            <person name="Hawkins J."/>
            <person name="Pontaroli A.C."/>
            <person name="Estep M."/>
            <person name="Feng L."/>
            <person name="Vaughn J.N."/>
            <person name="Grimwood J."/>
            <person name="Jenkins J."/>
            <person name="Barry K."/>
            <person name="Lindquist E."/>
            <person name="Hellsten U."/>
            <person name="Deshpande S."/>
            <person name="Wang X."/>
            <person name="Wu X."/>
            <person name="Mitros T."/>
            <person name="Triplett J."/>
            <person name="Yang X."/>
            <person name="Ye C.Y."/>
            <person name="Mauro-Herrera M."/>
            <person name="Wang L."/>
            <person name="Li P."/>
            <person name="Sharma M."/>
            <person name="Sharma R."/>
            <person name="Ronald P.C."/>
            <person name="Panaud O."/>
            <person name="Kellogg E.A."/>
            <person name="Brutnell T.P."/>
            <person name="Doust A.N."/>
            <person name="Tuskan G.A."/>
            <person name="Rokhsar D."/>
            <person name="Devos K.M."/>
        </authorList>
    </citation>
    <scope>NUCLEOTIDE SEQUENCE [LARGE SCALE GENOMIC DNA]</scope>
    <source>
        <strain evidence="9">cv. Yugu1</strain>
    </source>
</reference>
<keyword evidence="2 6" id="KW-0285">Flavoprotein</keyword>
<keyword evidence="5 6" id="KW-0560">Oxidoreductase</keyword>
<dbReference type="STRING" id="4555.K4A8C0"/>
<organism evidence="8 9">
    <name type="scientific">Setaria italica</name>
    <name type="common">Foxtail millet</name>
    <name type="synonym">Panicum italicum</name>
    <dbReference type="NCBI Taxonomy" id="4555"/>
    <lineage>
        <taxon>Eukaryota</taxon>
        <taxon>Viridiplantae</taxon>
        <taxon>Streptophyta</taxon>
        <taxon>Embryophyta</taxon>
        <taxon>Tracheophyta</taxon>
        <taxon>Spermatophyta</taxon>
        <taxon>Magnoliopsida</taxon>
        <taxon>Liliopsida</taxon>
        <taxon>Poales</taxon>
        <taxon>Poaceae</taxon>
        <taxon>PACMAD clade</taxon>
        <taxon>Panicoideae</taxon>
        <taxon>Panicodae</taxon>
        <taxon>Paniceae</taxon>
        <taxon>Cenchrinae</taxon>
        <taxon>Setaria</taxon>
    </lineage>
</organism>
<dbReference type="eggNOG" id="KOG1399">
    <property type="taxonomic scope" value="Eukaryota"/>
</dbReference>
<reference evidence="8" key="2">
    <citation type="submission" date="2018-08" db="UniProtKB">
        <authorList>
            <consortium name="EnsemblPlants"/>
        </authorList>
    </citation>
    <scope>IDENTIFICATION</scope>
    <source>
        <strain evidence="8">Yugu1</strain>
    </source>
</reference>
<dbReference type="InterPro" id="IPR020946">
    <property type="entry name" value="Flavin_mOase-like"/>
</dbReference>
<dbReference type="Pfam" id="PF00743">
    <property type="entry name" value="FMO-like"/>
    <property type="match status" value="2"/>
</dbReference>
<dbReference type="Gene3D" id="3.50.50.60">
    <property type="entry name" value="FAD/NAD(P)-binding domain"/>
    <property type="match status" value="2"/>
</dbReference>
<comment type="cofactor">
    <cofactor evidence="6">
        <name>FAD</name>
        <dbReference type="ChEBI" id="CHEBI:57692"/>
    </cofactor>
</comment>
<name>K4A8C0_SETIT</name>
<dbReference type="Gramene" id="KQK89982">
    <property type="protein sequence ID" value="KQK89982"/>
    <property type="gene ID" value="SETIT_035126mg"/>
</dbReference>
<evidence type="ECO:0000313" key="8">
    <source>
        <dbReference type="EnsemblPlants" id="KQK89982"/>
    </source>
</evidence>
<evidence type="ECO:0000256" key="2">
    <source>
        <dbReference type="ARBA" id="ARBA00022630"/>
    </source>
</evidence>
<dbReference type="InterPro" id="IPR036188">
    <property type="entry name" value="FAD/NAD-bd_sf"/>
</dbReference>
<evidence type="ECO:0000313" key="9">
    <source>
        <dbReference type="Proteomes" id="UP000004995"/>
    </source>
</evidence>
<evidence type="ECO:0000256" key="1">
    <source>
        <dbReference type="ARBA" id="ARBA00009183"/>
    </source>
</evidence>
<dbReference type="GO" id="GO:0050660">
    <property type="term" value="F:flavin adenine dinucleotide binding"/>
    <property type="evidence" value="ECO:0007669"/>
    <property type="project" value="InterPro"/>
</dbReference>
<keyword evidence="6" id="KW-0503">Monooxygenase</keyword>
<dbReference type="EMBL" id="AGNK02005857">
    <property type="status" value="NOT_ANNOTATED_CDS"/>
    <property type="molecule type" value="Genomic_DNA"/>
</dbReference>
<dbReference type="Proteomes" id="UP000004995">
    <property type="component" value="Unassembled WGS sequence"/>
</dbReference>
<keyword evidence="9" id="KW-1185">Reference proteome</keyword>
<dbReference type="GO" id="GO:0050661">
    <property type="term" value="F:NADP binding"/>
    <property type="evidence" value="ECO:0007669"/>
    <property type="project" value="InterPro"/>
</dbReference>
<feature type="region of interest" description="Disordered" evidence="7">
    <location>
        <begin position="35"/>
        <end position="78"/>
    </location>
</feature>
<dbReference type="PROSITE" id="PS51257">
    <property type="entry name" value="PROKAR_LIPOPROTEIN"/>
    <property type="match status" value="1"/>
</dbReference>
<dbReference type="InterPro" id="IPR000960">
    <property type="entry name" value="Flavin_mOase"/>
</dbReference>
<dbReference type="PRINTS" id="PR00370">
    <property type="entry name" value="FMOXYGENASE"/>
</dbReference>
<dbReference type="OMA" id="CTGHHFL"/>
<evidence type="ECO:0000256" key="7">
    <source>
        <dbReference type="SAM" id="MobiDB-lite"/>
    </source>
</evidence>
<dbReference type="EC" id="1.-.-.-" evidence="6"/>
<dbReference type="FunFam" id="3.50.50.60:FF:000099">
    <property type="entry name" value="Flavin-containing monooxygenase"/>
    <property type="match status" value="1"/>
</dbReference>
<dbReference type="PANTHER" id="PTHR23023">
    <property type="entry name" value="DIMETHYLANILINE MONOOXYGENASE"/>
    <property type="match status" value="1"/>
</dbReference>
<dbReference type="AlphaFoldDB" id="K4A8C0"/>